<dbReference type="Pfam" id="PF14844">
    <property type="entry name" value="PH_BEACH"/>
    <property type="match status" value="1"/>
</dbReference>
<evidence type="ECO:0000256" key="7">
    <source>
        <dbReference type="PROSITE-ProRule" id="PRU00221"/>
    </source>
</evidence>
<protein>
    <recommendedName>
        <fullName evidence="14">WD repeat and FYVE domain-containing protein 3</fullName>
    </recommendedName>
</protein>
<dbReference type="Pfam" id="PF23295">
    <property type="entry name" value="Arm_4"/>
    <property type="match status" value="1"/>
</dbReference>
<dbReference type="Gene3D" id="1.25.10.10">
    <property type="entry name" value="Leucine-rich Repeat Variant"/>
    <property type="match status" value="1"/>
</dbReference>
<feature type="repeat" description="WD" evidence="7">
    <location>
        <begin position="3044"/>
        <end position="3085"/>
    </location>
</feature>
<evidence type="ECO:0000256" key="8">
    <source>
        <dbReference type="SAM" id="MobiDB-lite"/>
    </source>
</evidence>
<evidence type="ECO:0000256" key="3">
    <source>
        <dbReference type="ARBA" id="ARBA00022737"/>
    </source>
</evidence>
<feature type="repeat" description="WD" evidence="7">
    <location>
        <begin position="3147"/>
        <end position="3171"/>
    </location>
</feature>
<dbReference type="InterPro" id="IPR011989">
    <property type="entry name" value="ARM-like"/>
</dbReference>
<keyword evidence="13" id="KW-1185">Reference proteome</keyword>
<reference evidence="13" key="1">
    <citation type="submission" date="2010-06" db="EMBL/GenBank/DDBJ databases">
        <authorList>
            <person name="Jiang H."/>
            <person name="Abraham K."/>
            <person name="Ali S."/>
            <person name="Alsbrooks S.L."/>
            <person name="Anim B.N."/>
            <person name="Anosike U.S."/>
            <person name="Attaway T."/>
            <person name="Bandaranaike D.P."/>
            <person name="Battles P.K."/>
            <person name="Bell S.N."/>
            <person name="Bell A.V."/>
            <person name="Beltran B."/>
            <person name="Bickham C."/>
            <person name="Bustamante Y."/>
            <person name="Caleb T."/>
            <person name="Canada A."/>
            <person name="Cardenas V."/>
            <person name="Carter K."/>
            <person name="Chacko J."/>
            <person name="Chandrabose M.N."/>
            <person name="Chavez D."/>
            <person name="Chavez A."/>
            <person name="Chen L."/>
            <person name="Chu H.-S."/>
            <person name="Claassen K.J."/>
            <person name="Cockrell R."/>
            <person name="Collins M."/>
            <person name="Cooper J.A."/>
            <person name="Cree A."/>
            <person name="Curry S.M."/>
            <person name="Da Y."/>
            <person name="Dao M.D."/>
            <person name="Das B."/>
            <person name="Davila M.-L."/>
            <person name="Davy-Carroll L."/>
            <person name="Denson S."/>
            <person name="Dinh H."/>
            <person name="Ebong V.E."/>
            <person name="Edwards J.R."/>
            <person name="Egan A."/>
            <person name="El-Daye J."/>
            <person name="Escobedo L."/>
            <person name="Fernandez S."/>
            <person name="Fernando P.R."/>
            <person name="Flagg N."/>
            <person name="Forbes L.D."/>
            <person name="Fowler R.G."/>
            <person name="Fu Q."/>
            <person name="Gabisi R.A."/>
            <person name="Ganer J."/>
            <person name="Garbino Pronczuk A."/>
            <person name="Garcia R.M."/>
            <person name="Garner T."/>
            <person name="Garrett T.E."/>
            <person name="Gonzalez D.A."/>
            <person name="Hamid H."/>
            <person name="Hawkins E.S."/>
            <person name="Hirani K."/>
            <person name="Hogues M.E."/>
            <person name="Hollins B."/>
            <person name="Hsiao C.-H."/>
            <person name="Jabil R."/>
            <person name="James M.L."/>
            <person name="Jhangiani S.N."/>
            <person name="Johnson B."/>
            <person name="Johnson Q."/>
            <person name="Joshi V."/>
            <person name="Kalu J.B."/>
            <person name="Kam C."/>
            <person name="Kashfia A."/>
            <person name="Keebler J."/>
            <person name="Kisamo H."/>
            <person name="Kovar C.L."/>
            <person name="Lago L.A."/>
            <person name="Lai C.-Y."/>
            <person name="Laidlaw J."/>
            <person name="Lara F."/>
            <person name="Le T.-K."/>
            <person name="Lee S.L."/>
            <person name="Legall F.H."/>
            <person name="Lemon S.J."/>
            <person name="Lewis L.R."/>
            <person name="Li B."/>
            <person name="Liu Y."/>
            <person name="Liu Y.-S."/>
            <person name="Lopez J."/>
            <person name="Lozado R.J."/>
            <person name="Lu J."/>
            <person name="Madu R.C."/>
            <person name="Maheshwari M."/>
            <person name="Maheshwari R."/>
            <person name="Malloy K."/>
            <person name="Martinez E."/>
            <person name="Mathew T."/>
            <person name="Mercado I.C."/>
            <person name="Mercado C."/>
            <person name="Meyer B."/>
            <person name="Montgomery K."/>
            <person name="Morgan M.B."/>
            <person name="Munidasa M."/>
            <person name="Nazareth L.V."/>
            <person name="Nelson J."/>
            <person name="Ng B.M."/>
            <person name="Nguyen N.B."/>
            <person name="Nguyen P.Q."/>
            <person name="Nguyen T."/>
            <person name="Obregon M."/>
            <person name="Okwuonu G.O."/>
            <person name="Onwere C.G."/>
            <person name="Orozco G."/>
            <person name="Parra A."/>
            <person name="Patel S."/>
            <person name="Patil S."/>
            <person name="Perez A."/>
            <person name="Perez Y."/>
            <person name="Pham C."/>
            <person name="Primus E.L."/>
            <person name="Pu L.-L."/>
            <person name="Puazo M."/>
            <person name="Qin X."/>
            <person name="Quiroz J.B."/>
            <person name="Reese J."/>
            <person name="Richards S."/>
            <person name="Rives C.M."/>
            <person name="Robberts R."/>
            <person name="Ruiz S.J."/>
            <person name="Ruiz M.J."/>
            <person name="Santibanez J."/>
            <person name="Schneider B.W."/>
            <person name="Sisson I."/>
            <person name="Smith M."/>
            <person name="Sodergren E."/>
            <person name="Song X.-Z."/>
            <person name="Song B.B."/>
            <person name="Summersgill H."/>
            <person name="Thelus R."/>
            <person name="Thornton R.D."/>
            <person name="Trejos Z.Y."/>
            <person name="Usmani K."/>
            <person name="Vattathil S."/>
            <person name="Villasana D."/>
            <person name="Walker D.L."/>
            <person name="Wang S."/>
            <person name="Wang K."/>
            <person name="White C.S."/>
            <person name="Williams A.C."/>
            <person name="Williamson J."/>
            <person name="Wilson K."/>
            <person name="Woghiren I.O."/>
            <person name="Woodworth J.R."/>
            <person name="Worley K.C."/>
            <person name="Wright R.A."/>
            <person name="Wu W."/>
            <person name="Young L."/>
            <person name="Zhang L."/>
            <person name="Zhang J."/>
            <person name="Zhu Y."/>
            <person name="Muzny D.M."/>
            <person name="Weinstock G."/>
            <person name="Gibbs R.A."/>
        </authorList>
    </citation>
    <scope>NUCLEOTIDE SEQUENCE [LARGE SCALE GENOMIC DNA]</scope>
    <source>
        <strain evidence="13">LSR1</strain>
    </source>
</reference>
<dbReference type="GeneID" id="100161547"/>
<evidence type="ECO:0000256" key="5">
    <source>
        <dbReference type="ARBA" id="ARBA00022833"/>
    </source>
</evidence>
<dbReference type="PANTHER" id="PTHR46108">
    <property type="entry name" value="BLUE CHEESE"/>
    <property type="match status" value="1"/>
</dbReference>
<dbReference type="SUPFAM" id="SSF57903">
    <property type="entry name" value="FYVE/PHD zinc finger"/>
    <property type="match status" value="1"/>
</dbReference>
<dbReference type="CTD" id="33819"/>
<dbReference type="Pfam" id="PF01363">
    <property type="entry name" value="FYVE"/>
    <property type="match status" value="1"/>
</dbReference>
<dbReference type="Gene3D" id="1.10.1540.10">
    <property type="entry name" value="BEACH domain"/>
    <property type="match status" value="1"/>
</dbReference>
<dbReference type="InterPro" id="IPR015943">
    <property type="entry name" value="WD40/YVTN_repeat-like_dom_sf"/>
</dbReference>
<feature type="compositionally biased region" description="Polar residues" evidence="8">
    <location>
        <begin position="9"/>
        <end position="20"/>
    </location>
</feature>
<dbReference type="SMART" id="SM00320">
    <property type="entry name" value="WD40"/>
    <property type="match status" value="5"/>
</dbReference>
<evidence type="ECO:0000313" key="13">
    <source>
        <dbReference type="Proteomes" id="UP000007819"/>
    </source>
</evidence>
<evidence type="ECO:0000259" key="10">
    <source>
        <dbReference type="PROSITE" id="PS50197"/>
    </source>
</evidence>
<dbReference type="CDD" id="cd15719">
    <property type="entry name" value="FYVE_WDFY3"/>
    <property type="match status" value="1"/>
</dbReference>
<dbReference type="SUPFAM" id="SSF48371">
    <property type="entry name" value="ARM repeat"/>
    <property type="match status" value="1"/>
</dbReference>
<feature type="region of interest" description="Disordered" evidence="8">
    <location>
        <begin position="1"/>
        <end position="24"/>
    </location>
</feature>
<dbReference type="RefSeq" id="XP_008183244.1">
    <property type="nucleotide sequence ID" value="XM_008185022.2"/>
</dbReference>
<dbReference type="InterPro" id="IPR001680">
    <property type="entry name" value="WD40_rpt"/>
</dbReference>
<dbReference type="RefSeq" id="XP_016660167.1">
    <property type="nucleotide sequence ID" value="XM_016804678.1"/>
</dbReference>
<feature type="domain" description="BEACH-type PH" evidence="11">
    <location>
        <begin position="2446"/>
        <end position="2573"/>
    </location>
</feature>
<keyword evidence="5" id="KW-0862">Zinc</keyword>
<dbReference type="PROSITE" id="PS50197">
    <property type="entry name" value="BEACH"/>
    <property type="match status" value="1"/>
</dbReference>
<dbReference type="Pfam" id="PF02138">
    <property type="entry name" value="Beach"/>
    <property type="match status" value="1"/>
</dbReference>
<keyword evidence="1 7" id="KW-0853">WD repeat</keyword>
<keyword evidence="4 6" id="KW-0863">Zinc-finger</keyword>
<dbReference type="InterPro" id="IPR019775">
    <property type="entry name" value="WD40_repeat_CS"/>
</dbReference>
<keyword evidence="3" id="KW-0677">Repeat</keyword>
<dbReference type="InterPro" id="IPR056252">
    <property type="entry name" value="Alfy-like_Arm-like"/>
</dbReference>
<dbReference type="InterPro" id="IPR011993">
    <property type="entry name" value="PH-like_dom_sf"/>
</dbReference>
<keyword evidence="2" id="KW-0479">Metal-binding</keyword>
<dbReference type="CDD" id="cd06071">
    <property type="entry name" value="Beach"/>
    <property type="match status" value="1"/>
</dbReference>
<dbReference type="Gene3D" id="2.30.29.30">
    <property type="entry name" value="Pleckstrin-homology domain (PH domain)/Phosphotyrosine-binding domain (PTB)"/>
    <property type="match status" value="1"/>
</dbReference>
<organism evidence="12 13">
    <name type="scientific">Acyrthosiphon pisum</name>
    <name type="common">Pea aphid</name>
    <dbReference type="NCBI Taxonomy" id="7029"/>
    <lineage>
        <taxon>Eukaryota</taxon>
        <taxon>Metazoa</taxon>
        <taxon>Ecdysozoa</taxon>
        <taxon>Arthropoda</taxon>
        <taxon>Hexapoda</taxon>
        <taxon>Insecta</taxon>
        <taxon>Pterygota</taxon>
        <taxon>Neoptera</taxon>
        <taxon>Paraneoptera</taxon>
        <taxon>Hemiptera</taxon>
        <taxon>Sternorrhyncha</taxon>
        <taxon>Aphidomorpha</taxon>
        <taxon>Aphidoidea</taxon>
        <taxon>Aphididae</taxon>
        <taxon>Macrosiphini</taxon>
        <taxon>Acyrthosiphon</taxon>
    </lineage>
</organism>
<dbReference type="EnsemblMetazoa" id="XM_016804678.2">
    <property type="protein sequence ID" value="XP_016660167.1"/>
    <property type="gene ID" value="LOC100161547"/>
</dbReference>
<dbReference type="InterPro" id="IPR011011">
    <property type="entry name" value="Znf_FYVE_PHD"/>
</dbReference>
<evidence type="ECO:0000256" key="1">
    <source>
        <dbReference type="ARBA" id="ARBA00022574"/>
    </source>
</evidence>
<dbReference type="EnsemblMetazoa" id="XM_008185022.3">
    <property type="protein sequence ID" value="XP_008183244.1"/>
    <property type="gene ID" value="LOC100161547"/>
</dbReference>
<dbReference type="InterPro" id="IPR013083">
    <property type="entry name" value="Znf_RING/FYVE/PHD"/>
</dbReference>
<dbReference type="InterPro" id="IPR051944">
    <property type="entry name" value="BEACH_domain_protein"/>
</dbReference>
<dbReference type="Gene3D" id="2.130.10.10">
    <property type="entry name" value="YVTN repeat-like/Quinoprotein amine dehydrogenase"/>
    <property type="match status" value="1"/>
</dbReference>
<accession>A0A8R2B652</accession>
<dbReference type="InterPro" id="IPR017455">
    <property type="entry name" value="Znf_FYVE-rel"/>
</dbReference>
<feature type="domain" description="BEACH" evidence="10">
    <location>
        <begin position="2601"/>
        <end position="2894"/>
    </location>
</feature>
<feature type="compositionally biased region" description="Polar residues" evidence="8">
    <location>
        <begin position="3231"/>
        <end position="3246"/>
    </location>
</feature>
<dbReference type="PANTHER" id="PTHR46108:SF4">
    <property type="entry name" value="BLUE CHEESE"/>
    <property type="match status" value="1"/>
</dbReference>
<dbReference type="InterPro" id="IPR016024">
    <property type="entry name" value="ARM-type_fold"/>
</dbReference>
<dbReference type="PROSITE" id="PS50178">
    <property type="entry name" value="ZF_FYVE"/>
    <property type="match status" value="1"/>
</dbReference>
<feature type="region of interest" description="Disordered" evidence="8">
    <location>
        <begin position="2409"/>
        <end position="2438"/>
    </location>
</feature>
<sequence length="3490" mass="394936">MNIMRKLRGSNTTPSTTGENSRLFEEDSSQHTALGLMHLKKLFTDYIHTSHLLTDKERSTKLYTMIPLFCKVFGRSSCAEIIEKFCDINSWCSEMSALMVAEIRQRASNQSTETASRAIASFLEIENCEESSNGWMLLSTLNLLAATNQPSLIKIMVSASLPSTLVKCLYLFFDLPPLENEDKKTDQSDFTPKERRILLQKIFVQILVRLCSNHLPAEELVTKDDLSLLFSAITSSCPSYNAVWRKSSAEVLITISQHGITPKVIQYIHGKNCIELCVENMRQCADLSPLEVVDMFVTVSYFLKDSSEISQVLLDDFNTAQGYTFLSDFLVSLENDESSEALEAMRNLVLIIASLSMSGYIELKPNQEQPDSLLQLLGFTLPQPTGRGQSVRNICAFNVLQTTFIRSDSSALCCTILDAISNVYHSDNANYFILEPQNTLPEFTEHIHLKNQQIQDKFFKLLEFIVFQLNFVPIKELVSMAQFLKTCSSTECTRVCLQTLLNILKHNNTFKDVFRDVGILEGLSNNLRNYTQDYLSDCESKDEKHDGDLKRVINLTAECLVNLMISSPKNCKVFKECGGAQVLYIILEYPSTRQYATAILREMILSTGGEEEMSTLLGTLHTADNSCLPLKSSILKLFLSCMKESHRTRTMFRKVDGFVYVISALVSMEGWFSDEKRVDQEALKFAYIIFNTITIAMRFEPANAKYFHQEICLTSLCDTLRLLGCFSNEIQLDDYIDLITTSLEENVFHNIFTSNTINPVITDNVPKFLSYACIIMRMLYDVALDLYDKQSNTTVVSFKSPAHRRYSEVATKPLDCQNNNRRAIQLNLTPPAPDPIIVHAGVVIAMLQLLPSIYNPTAPKLSLTLQVYIGEVIRSLVRGERNQQLLCDSGFPTTVLKVGRIALLEETHPLHTVFQYMLERLAIQLLEPKDLREFLRLGEPLCCVPLDLLDCWISHSSKKPGGTVPLSRVKTLVSMTTPRDPCMLALPPFFEMDLSSEGFGCLFLPSIAPQSPISGPSVVNVATLTTPDMNVIGGIGTGDRMFPPQSGLSYSTWLCVEKFSEPRSDPHPVRLLTLIRNVQNTRDHLVCLAVVLSARDRALTISTQETPISMTNADWEPEVIGDSCVRIWYPDFVQEGQWHHIVLVLNRAVLKNSSFSLYMDGQHVHTQKVIFFNFTKEIYINFFLILFQLHYISQNPGGGAANLTIASSVYGYIGTPPIWRKYSKLTWKQGPCCLLEEVLNPHAIKILYQLGPHYFGSLQAPDIKDLEHIGPLVSEEKVIFGLNARAVSQLTLAKIRKIYSRVDSKSIAKQLGMSTHENATPIRIMHNTAGHLAGSARSLGGVILGYLGVRTFYPRPVLKLIDNIGGCSVLLGLIAMARDMESLYAAVKALSGVLHLNMTAKREMERRRGYQLLALCLRRHKHMLNAHILHIILDLVITTRSVEAPTIPDAVAFNDLICELNLWQEVPAGLLRSLIEQLYELVSDSNEKRNNLIILRNMEMVRKMVNFLPIVFNTSTSSTTEVLFSLLGALLAKHPLTEDLLCLGQYIVFTLNTGLSTETSLRVEEFETRTKTMENNAELTNEEKTICLILLRNRYLQLVHSLLFTNKNLVCTGFCDDLVRVLGFDWVLLFMQSNIHSSSIIWTYKILTTLCSVPSLMVKFREASSNGGWLLNTELLQNNRANLMLNYQLSPSLQKNNKDILNKMEALNIPGFQHLSWFLSYHTELPELYYFLMALMLGQPAKTIPNEKKLNLDGIWIFMFGVPISQSLSAVSDRIVLCPEAVTALLSTVRLILNQDNREIKYEEWLEDHPVTIIQFLFYLYHNLPDWMPAFMTSEILHSLSATLFPFTNLNLSEPSTPIDDCFIKTPDGTPPSIVQKEQSLTVHPSRKFVIDFLRVIVVDSLLLPINSKSLPPLDLVLDASPEGATSSQVSKYQTELLSTLMDHLLAADIMIGEQAAVSTVPGGSAQNIPQNVCYLTCRVVDKLWQGVLIKDPHEVFDFIMKLIVQAKRRPCSVPMEGFYHCLNRTTLYLLSRNTDSIASQMPVLEALHKLTTNRTLVFGSGNHELDFIGCLIYCLLQLTSDMKIILDTNAKTTWHINPNQTAEVEEQTAKQGHNLMAVAAKRVWEELYISKKPAIEEVFKIPLPMSPNNKAPDLHSVRELIYEIAQKHWLIYIDMEKKSLYKMPWELQTQIQSKIQKVTGGLTRLASRGKVLRRDESRWQSGSLSSISLPLSRITKSEWSTWANHGLNAVCELVSMQMARQAQHQSFTVRYVLDQWYLIEQELTRERGLWGPFTSCKLDKWILDMTEGPCRMRKKMVKNHQFYSHYPYRPELESGDNKGLKYRVATSYDSKEFCQKYKLPTLIDMENLAPQSNENNKFITQIVGQDTFDFDKNLDDNELPFKGLKRVVRRSTSEPDDGMDDNDTESGIEDQAPPDDNHTIIRLLEPNEKISHMFRCARIQGLDTYEGLLLFGKVHVYIVDGFTLLKTREIRDIDTLLPNSYEPLLPSPGNGSPNRVRIKKQSSKFSYDDIREVHKRRYLLQPIAVELFSADGRNHLLALPKKLRNKVFNRFMAYSTSIADNAQQSVAGQKRTANVEQSTSLLSNLMGETTVTQRWVKGEISNFQYLMHLNTLAGRSYNDLMQYPVFPWILNDYESDVLDFSNSAIFRDFSKPMGAQCPQRLEQFLKRYREWDDPHGETPPYHFGTHYSSAMIVCSYLVRMEPFTQHFLRLQGGHFDLADRMFNSIREAWLSASKTNMADVKELVPEFFYLPEFLVNSNNFDLGCKQNGVQLNDVVLPPWAKDDPHEFIRVHRAALESEYVSQHLHEWIDLIFGYKQLGQPAVQACNLFHHLFYEGNVDIYSIDDPLKKNATIGFINNFGQIPKQLFKKPHPNKKQPTNKASMLDAANPILSSSTNLNLSDKLFFYHLDNLKPSLQPIKELKGPVGQILQVEKNVLAVEQNKALMPPSFNKTITWGFADHSLRLAQYETDKPIVICESSSQSPGEIVTCVCPTSKTVITAGTSTVLTVWELDLNNKSLKIVDNLYGHTEAVTCLAASDTYNIVVSGSRDCTAIVWDLCTKAFVRQLKKHNAPVAALAINNSTGQIASCAGTMLHVYTINGEELANVDTSVGRADRMQQILCVAFSQAIDWDPQNVIITGSSDGVVRMWSMEYVQVPKVPLNTSSMESSILKDCSDEKNKDVGEHCCISKTRTIAVQRLVKQLSISSETINEQGSVMKSGSESSLSEQEPKTPIKKIARSDKIVFADENDSTPPVPILRKKRAMKPNPLLRKSECSTSSSTDEPNIQQESLTVSDSVLRLSKSETNLIESFVVVDQDDLSLKTKPVSPLHRLRDGFQWQRQLVFRSKLTMHTAYDRKDNTEPASITCISISKDHRTVYIGDARGRVFTWNVAEHPGKGVADHWLKDEGAEQCNLCDVRFSLYERRHHCRNCGQLFCSKCSKYESEISRLRILKPVRVCKPCHTSLQPAKHT</sequence>
<dbReference type="Proteomes" id="UP000007819">
    <property type="component" value="Chromosome A1"/>
</dbReference>
<dbReference type="InterPro" id="IPR000409">
    <property type="entry name" value="BEACH_dom"/>
</dbReference>
<dbReference type="InterPro" id="IPR023362">
    <property type="entry name" value="PH-BEACH_dom"/>
</dbReference>
<dbReference type="PROSITE" id="PS51783">
    <property type="entry name" value="PH_BEACH"/>
    <property type="match status" value="1"/>
</dbReference>
<dbReference type="OrthoDB" id="10018316at2759"/>
<dbReference type="SMART" id="SM00064">
    <property type="entry name" value="FYVE"/>
    <property type="match status" value="1"/>
</dbReference>
<dbReference type="PROSITE" id="PS00678">
    <property type="entry name" value="WD_REPEATS_1"/>
    <property type="match status" value="1"/>
</dbReference>
<evidence type="ECO:0008006" key="14">
    <source>
        <dbReference type="Google" id="ProtNLM"/>
    </source>
</evidence>
<dbReference type="InterPro" id="IPR036372">
    <property type="entry name" value="BEACH_dom_sf"/>
</dbReference>
<evidence type="ECO:0000259" key="11">
    <source>
        <dbReference type="PROSITE" id="PS51783"/>
    </source>
</evidence>
<dbReference type="InterPro" id="IPR000306">
    <property type="entry name" value="Znf_FYVE"/>
</dbReference>
<proteinExistence type="predicted"/>
<feature type="region of interest" description="Disordered" evidence="8">
    <location>
        <begin position="3231"/>
        <end position="3252"/>
    </location>
</feature>
<feature type="compositionally biased region" description="Polar residues" evidence="8">
    <location>
        <begin position="3294"/>
        <end position="3307"/>
    </location>
</feature>
<feature type="region of interest" description="Disordered" evidence="8">
    <location>
        <begin position="3288"/>
        <end position="3307"/>
    </location>
</feature>
<evidence type="ECO:0000256" key="6">
    <source>
        <dbReference type="PROSITE-ProRule" id="PRU00091"/>
    </source>
</evidence>
<dbReference type="Pfam" id="PF00400">
    <property type="entry name" value="WD40"/>
    <property type="match status" value="2"/>
</dbReference>
<evidence type="ECO:0000259" key="9">
    <source>
        <dbReference type="PROSITE" id="PS50178"/>
    </source>
</evidence>
<name>A0A8R2B652_ACYPI</name>
<reference evidence="12" key="2">
    <citation type="submission" date="2022-06" db="UniProtKB">
        <authorList>
            <consortium name="EnsemblMetazoa"/>
        </authorList>
    </citation>
    <scope>IDENTIFICATION</scope>
</reference>
<dbReference type="SUPFAM" id="SSF50978">
    <property type="entry name" value="WD40 repeat-like"/>
    <property type="match status" value="1"/>
</dbReference>
<feature type="domain" description="FYVE-type" evidence="9">
    <location>
        <begin position="3425"/>
        <end position="3485"/>
    </location>
</feature>
<dbReference type="CDD" id="cd01201">
    <property type="entry name" value="PH_BEACH"/>
    <property type="match status" value="1"/>
</dbReference>
<evidence type="ECO:0000256" key="2">
    <source>
        <dbReference type="ARBA" id="ARBA00022723"/>
    </source>
</evidence>
<feature type="compositionally biased region" description="Acidic residues" evidence="8">
    <location>
        <begin position="2415"/>
        <end position="2429"/>
    </location>
</feature>
<dbReference type="Gene3D" id="3.30.40.10">
    <property type="entry name" value="Zinc/RING finger domain, C3HC4 (zinc finger)"/>
    <property type="match status" value="1"/>
</dbReference>
<dbReference type="SMART" id="SM01026">
    <property type="entry name" value="Beach"/>
    <property type="match status" value="1"/>
</dbReference>
<dbReference type="SUPFAM" id="SSF81837">
    <property type="entry name" value="BEACH domain"/>
    <property type="match status" value="1"/>
</dbReference>
<dbReference type="PROSITE" id="PS50082">
    <property type="entry name" value="WD_REPEATS_2"/>
    <property type="match status" value="2"/>
</dbReference>
<evidence type="ECO:0000313" key="12">
    <source>
        <dbReference type="EnsemblMetazoa" id="XP_008183244.1"/>
    </source>
</evidence>
<dbReference type="PROSITE" id="PS50294">
    <property type="entry name" value="WD_REPEATS_REGION"/>
    <property type="match status" value="1"/>
</dbReference>
<dbReference type="GO" id="GO:0008270">
    <property type="term" value="F:zinc ion binding"/>
    <property type="evidence" value="ECO:0007669"/>
    <property type="project" value="UniProtKB-KW"/>
</dbReference>
<evidence type="ECO:0000256" key="4">
    <source>
        <dbReference type="ARBA" id="ARBA00022771"/>
    </source>
</evidence>
<dbReference type="InterPro" id="IPR036322">
    <property type="entry name" value="WD40_repeat_dom_sf"/>
</dbReference>
<dbReference type="SUPFAM" id="SSF50729">
    <property type="entry name" value="PH domain-like"/>
    <property type="match status" value="1"/>
</dbReference>
<dbReference type="FunFam" id="1.10.1540.10:FF:000002">
    <property type="entry name" value="WD repeat and FYVE domain containing 3"/>
    <property type="match status" value="1"/>
</dbReference>